<accession>A0A5B7K4G7</accession>
<dbReference type="OrthoDB" id="362021at2759"/>
<feature type="compositionally biased region" description="Polar residues" evidence="1">
    <location>
        <begin position="1"/>
        <end position="13"/>
    </location>
</feature>
<feature type="compositionally biased region" description="Polar residues" evidence="1">
    <location>
        <begin position="71"/>
        <end position="80"/>
    </location>
</feature>
<dbReference type="EMBL" id="VSRR010121304">
    <property type="protein sequence ID" value="MPD00089.1"/>
    <property type="molecule type" value="Genomic_DNA"/>
</dbReference>
<gene>
    <name evidence="2" type="primary">NCAPH</name>
    <name evidence="2" type="ORF">E2C01_095539</name>
</gene>
<proteinExistence type="predicted"/>
<sequence>MKRSSRLSSNFPLSPSKRLSILGPDSPISRRQSMADTSTLSENVFLDVPENNDEQEKKQRQLNRLQQQIQSKTFSPTAATSDHRKSVSIVSGLTNQQLTEHYSKCIQLSTENVSLQLTDFTCTYKLQTSQQNIVHV</sequence>
<reference evidence="2 3" key="1">
    <citation type="submission" date="2019-05" db="EMBL/GenBank/DDBJ databases">
        <title>Another draft genome of Portunus trituberculatus and its Hox gene families provides insights of decapod evolution.</title>
        <authorList>
            <person name="Jeong J.-H."/>
            <person name="Song I."/>
            <person name="Kim S."/>
            <person name="Choi T."/>
            <person name="Kim D."/>
            <person name="Ryu S."/>
            <person name="Kim W."/>
        </authorList>
    </citation>
    <scope>NUCLEOTIDE SEQUENCE [LARGE SCALE GENOMIC DNA]</scope>
    <source>
        <tissue evidence="2">Muscle</tissue>
    </source>
</reference>
<evidence type="ECO:0000313" key="3">
    <source>
        <dbReference type="Proteomes" id="UP000324222"/>
    </source>
</evidence>
<protein>
    <submittedName>
        <fullName evidence="2">Condensin complex subunit 2</fullName>
    </submittedName>
</protein>
<organism evidence="2 3">
    <name type="scientific">Portunus trituberculatus</name>
    <name type="common">Swimming crab</name>
    <name type="synonym">Neptunus trituberculatus</name>
    <dbReference type="NCBI Taxonomy" id="210409"/>
    <lineage>
        <taxon>Eukaryota</taxon>
        <taxon>Metazoa</taxon>
        <taxon>Ecdysozoa</taxon>
        <taxon>Arthropoda</taxon>
        <taxon>Crustacea</taxon>
        <taxon>Multicrustacea</taxon>
        <taxon>Malacostraca</taxon>
        <taxon>Eumalacostraca</taxon>
        <taxon>Eucarida</taxon>
        <taxon>Decapoda</taxon>
        <taxon>Pleocyemata</taxon>
        <taxon>Brachyura</taxon>
        <taxon>Eubrachyura</taxon>
        <taxon>Portunoidea</taxon>
        <taxon>Portunidae</taxon>
        <taxon>Portuninae</taxon>
        <taxon>Portunus</taxon>
    </lineage>
</organism>
<comment type="caution">
    <text evidence="2">The sequence shown here is derived from an EMBL/GenBank/DDBJ whole genome shotgun (WGS) entry which is preliminary data.</text>
</comment>
<name>A0A5B7K4G7_PORTR</name>
<dbReference type="AlphaFoldDB" id="A0A5B7K4G7"/>
<feature type="compositionally biased region" description="Polar residues" evidence="1">
    <location>
        <begin position="29"/>
        <end position="42"/>
    </location>
</feature>
<dbReference type="Proteomes" id="UP000324222">
    <property type="component" value="Unassembled WGS sequence"/>
</dbReference>
<feature type="region of interest" description="Disordered" evidence="1">
    <location>
        <begin position="1"/>
        <end position="88"/>
    </location>
</feature>
<evidence type="ECO:0000256" key="1">
    <source>
        <dbReference type="SAM" id="MobiDB-lite"/>
    </source>
</evidence>
<evidence type="ECO:0000313" key="2">
    <source>
        <dbReference type="EMBL" id="MPD00089.1"/>
    </source>
</evidence>
<keyword evidence="3" id="KW-1185">Reference proteome</keyword>